<dbReference type="RefSeq" id="WP_066224389.1">
    <property type="nucleotide sequence ID" value="NZ_JARTFS010000002.1"/>
</dbReference>
<dbReference type="Proteomes" id="UP001342826">
    <property type="component" value="Unassembled WGS sequence"/>
</dbReference>
<organism evidence="2 3">
    <name type="scientific">Metabacillus fastidiosus</name>
    <dbReference type="NCBI Taxonomy" id="1458"/>
    <lineage>
        <taxon>Bacteria</taxon>
        <taxon>Bacillati</taxon>
        <taxon>Bacillota</taxon>
        <taxon>Bacilli</taxon>
        <taxon>Bacillales</taxon>
        <taxon>Bacillaceae</taxon>
        <taxon>Metabacillus</taxon>
    </lineage>
</organism>
<reference evidence="2 3" key="1">
    <citation type="submission" date="2023-03" db="EMBL/GenBank/DDBJ databases">
        <title>Bacillus Genome Sequencing.</title>
        <authorList>
            <person name="Dunlap C."/>
        </authorList>
    </citation>
    <scope>NUCLEOTIDE SEQUENCE [LARGE SCALE GENOMIC DNA]</scope>
    <source>
        <strain evidence="2 3">NRS-1717</strain>
    </source>
</reference>
<keyword evidence="3" id="KW-1185">Reference proteome</keyword>
<dbReference type="EMBL" id="JARTFS010000002">
    <property type="protein sequence ID" value="MED4400318.1"/>
    <property type="molecule type" value="Genomic_DNA"/>
</dbReference>
<feature type="region of interest" description="Disordered" evidence="1">
    <location>
        <begin position="100"/>
        <end position="181"/>
    </location>
</feature>
<comment type="caution">
    <text evidence="2">The sequence shown here is derived from an EMBL/GenBank/DDBJ whole genome shotgun (WGS) entry which is preliminary data.</text>
</comment>
<evidence type="ECO:0000313" key="2">
    <source>
        <dbReference type="EMBL" id="MED4400318.1"/>
    </source>
</evidence>
<accession>A0ABU6NUN3</accession>
<proteinExistence type="predicted"/>
<protein>
    <submittedName>
        <fullName evidence="2">Uncharacterized protein</fullName>
    </submittedName>
</protein>
<feature type="compositionally biased region" description="Basic and acidic residues" evidence="1">
    <location>
        <begin position="126"/>
        <end position="170"/>
    </location>
</feature>
<feature type="compositionally biased region" description="Polar residues" evidence="1">
    <location>
        <begin position="106"/>
        <end position="115"/>
    </location>
</feature>
<name>A0ABU6NUN3_9BACI</name>
<dbReference type="GeneID" id="301139212"/>
<evidence type="ECO:0000313" key="3">
    <source>
        <dbReference type="Proteomes" id="UP001342826"/>
    </source>
</evidence>
<gene>
    <name evidence="2" type="ORF">P9271_02955</name>
</gene>
<evidence type="ECO:0000256" key="1">
    <source>
        <dbReference type="SAM" id="MobiDB-lite"/>
    </source>
</evidence>
<sequence length="181" mass="20804">MARPKKTKKAGDMVPIKLRNDEAQHIIDWFNQQSTIVESIRYLIEKDISENGLRDVKDEIRNKFSYFQPNSVYNSNVVETRNSIVSPPLSIHQVEKASETDMVKANTPSQTVQTKFDQEGPSESIKQTEQRLEEQENREIEKEIPSKSPIIDEKLEGNEENDKANEEGKNNDIGNDLNFLL</sequence>